<evidence type="ECO:0000313" key="9">
    <source>
        <dbReference type="EMBL" id="ADL03303.1"/>
    </source>
</evidence>
<evidence type="ECO:0000259" key="7">
    <source>
        <dbReference type="Pfam" id="PF21981"/>
    </source>
</evidence>
<comment type="subcellular location">
    <subcellularLocation>
        <location evidence="1 5">Cytoplasm</location>
    </subcellularLocation>
</comment>
<keyword evidence="10" id="KW-1185">Reference proteome</keyword>
<feature type="domain" description="RecX first three-helical" evidence="8">
    <location>
        <begin position="59"/>
        <end position="98"/>
    </location>
</feature>
<proteinExistence type="inferred from homology"/>
<dbReference type="Proteomes" id="UP000001662">
    <property type="component" value="Chromosome"/>
</dbReference>
<dbReference type="STRING" id="610130.Closa_0675"/>
<dbReference type="InterPro" id="IPR003783">
    <property type="entry name" value="Regulatory_RecX"/>
</dbReference>
<dbReference type="InterPro" id="IPR053926">
    <property type="entry name" value="RecX_HTH_1st"/>
</dbReference>
<dbReference type="eggNOG" id="COG2137">
    <property type="taxonomic scope" value="Bacteria"/>
</dbReference>
<dbReference type="InterPro" id="IPR053924">
    <property type="entry name" value="RecX_HTH_2nd"/>
</dbReference>
<evidence type="ECO:0000259" key="8">
    <source>
        <dbReference type="Pfam" id="PF21982"/>
    </source>
</evidence>
<gene>
    <name evidence="5" type="primary">recX</name>
    <name evidence="9" type="ordered locus">Closa_0675</name>
</gene>
<name>D9R597_LACSW</name>
<dbReference type="GO" id="GO:0005737">
    <property type="term" value="C:cytoplasm"/>
    <property type="evidence" value="ECO:0007669"/>
    <property type="project" value="UniProtKB-SubCell"/>
</dbReference>
<dbReference type="PANTHER" id="PTHR33602">
    <property type="entry name" value="REGULATORY PROTEIN RECX FAMILY PROTEIN"/>
    <property type="match status" value="1"/>
</dbReference>
<dbReference type="PANTHER" id="PTHR33602:SF1">
    <property type="entry name" value="REGULATORY PROTEIN RECX FAMILY PROTEIN"/>
    <property type="match status" value="1"/>
</dbReference>
<dbReference type="HOGENOM" id="CLU_066607_4_1_9"/>
<comment type="similarity">
    <text evidence="2 5">Belongs to the RecX family.</text>
</comment>
<dbReference type="HAMAP" id="MF_01114">
    <property type="entry name" value="RecX"/>
    <property type="match status" value="1"/>
</dbReference>
<dbReference type="Pfam" id="PF02631">
    <property type="entry name" value="RecX_HTH2"/>
    <property type="match status" value="1"/>
</dbReference>
<evidence type="ECO:0000256" key="4">
    <source>
        <dbReference type="ARBA" id="ARBA00022490"/>
    </source>
</evidence>
<dbReference type="GO" id="GO:0006282">
    <property type="term" value="P:regulation of DNA repair"/>
    <property type="evidence" value="ECO:0007669"/>
    <property type="project" value="UniProtKB-UniRule"/>
</dbReference>
<dbReference type="Gene3D" id="1.10.10.10">
    <property type="entry name" value="Winged helix-like DNA-binding domain superfamily/Winged helix DNA-binding domain"/>
    <property type="match status" value="3"/>
</dbReference>
<dbReference type="Pfam" id="PF21982">
    <property type="entry name" value="RecX_HTH1"/>
    <property type="match status" value="1"/>
</dbReference>
<evidence type="ECO:0000256" key="5">
    <source>
        <dbReference type="HAMAP-Rule" id="MF_01114"/>
    </source>
</evidence>
<dbReference type="OrthoDB" id="9804967at2"/>
<evidence type="ECO:0000256" key="1">
    <source>
        <dbReference type="ARBA" id="ARBA00004496"/>
    </source>
</evidence>
<dbReference type="RefSeq" id="WP_013271398.1">
    <property type="nucleotide sequence ID" value="NC_014376.1"/>
</dbReference>
<dbReference type="AlphaFoldDB" id="D9R597"/>
<evidence type="ECO:0000259" key="6">
    <source>
        <dbReference type="Pfam" id="PF02631"/>
    </source>
</evidence>
<keyword evidence="4 5" id="KW-0963">Cytoplasm</keyword>
<comment type="function">
    <text evidence="5">Modulates RecA activity.</text>
</comment>
<dbReference type="KEGG" id="csh:Closa_0675"/>
<feature type="domain" description="RecX third three-helical" evidence="7">
    <location>
        <begin position="150"/>
        <end position="195"/>
    </location>
</feature>
<evidence type="ECO:0000256" key="3">
    <source>
        <dbReference type="ARBA" id="ARBA00018111"/>
    </source>
</evidence>
<evidence type="ECO:0000256" key="2">
    <source>
        <dbReference type="ARBA" id="ARBA00009695"/>
    </source>
</evidence>
<evidence type="ECO:0000313" key="10">
    <source>
        <dbReference type="Proteomes" id="UP000001662"/>
    </source>
</evidence>
<organism evidence="9 10">
    <name type="scientific">Lacrimispora saccharolytica (strain ATCC 35040 / DSM 2544 / NRCC 2533 / WM1)</name>
    <name type="common">Clostridium saccharolyticum</name>
    <dbReference type="NCBI Taxonomy" id="610130"/>
    <lineage>
        <taxon>Bacteria</taxon>
        <taxon>Bacillati</taxon>
        <taxon>Bacillota</taxon>
        <taxon>Clostridia</taxon>
        <taxon>Lachnospirales</taxon>
        <taxon>Lachnospiraceae</taxon>
        <taxon>Lacrimispora</taxon>
    </lineage>
</organism>
<reference evidence="9" key="1">
    <citation type="submission" date="2010-07" db="EMBL/GenBank/DDBJ databases">
        <title>Complete sequence of Clostridium saccharolyticum WM1.</title>
        <authorList>
            <consortium name="US DOE Joint Genome Institute"/>
            <person name="Lucas S."/>
            <person name="Copeland A."/>
            <person name="Lapidus A."/>
            <person name="Cheng J.-F."/>
            <person name="Bruce D."/>
            <person name="Goodwin L."/>
            <person name="Pitluck S."/>
            <person name="Chertkov O."/>
            <person name="Detter J.C."/>
            <person name="Han C."/>
            <person name="Tapia R."/>
            <person name="Land M."/>
            <person name="Hauser L."/>
            <person name="Chang Y.-J."/>
            <person name="Jeffries C."/>
            <person name="Kyrpides N."/>
            <person name="Ivanova N."/>
            <person name="Mikhailova N."/>
            <person name="Mouttaki H."/>
            <person name="Lin L."/>
            <person name="Zhou J."/>
            <person name="Hemme C.L."/>
            <person name="Woyke T."/>
        </authorList>
    </citation>
    <scope>NUCLEOTIDE SEQUENCE [LARGE SCALE GENOMIC DNA]</scope>
    <source>
        <strain evidence="9">WM1</strain>
    </source>
</reference>
<dbReference type="Pfam" id="PF21981">
    <property type="entry name" value="RecX_HTH3"/>
    <property type="match status" value="1"/>
</dbReference>
<protein>
    <recommendedName>
        <fullName evidence="3 5">Regulatory protein RecX</fullName>
    </recommendedName>
</protein>
<dbReference type="EMBL" id="CP002109">
    <property type="protein sequence ID" value="ADL03303.1"/>
    <property type="molecule type" value="Genomic_DNA"/>
</dbReference>
<accession>D9R597</accession>
<dbReference type="PaxDb" id="610130-Closa_0675"/>
<dbReference type="InterPro" id="IPR053925">
    <property type="entry name" value="RecX_HTH_3rd"/>
</dbReference>
<dbReference type="InterPro" id="IPR036388">
    <property type="entry name" value="WH-like_DNA-bd_sf"/>
</dbReference>
<sequence length="202" mass="23854">MTVTEIVPFDKRRSKVILEDDFTLVLYRGEIRKFGIEEGKPLSEDTYQEILQEVLFKRARERVLFLLKSSDKTEQELRRKLKDGGYPKEAADYAINFLKEHRFLNDFDYGQRYVEFNSGRKSERQIRYELQKKGLDKEVIQEILSEQPVDEEAQIRAYVRKKCLKPEEMDVKERSRMMAALARRGFSYDSISSVLGGLYSDD</sequence>
<feature type="domain" description="RecX second three-helical" evidence="6">
    <location>
        <begin position="105"/>
        <end position="143"/>
    </location>
</feature>